<dbReference type="GO" id="GO:0003746">
    <property type="term" value="F:translation elongation factor activity"/>
    <property type="evidence" value="ECO:0007669"/>
    <property type="project" value="UniProtKB-KW"/>
</dbReference>
<keyword evidence="9 13" id="KW-0539">Nucleus</keyword>
<dbReference type="GO" id="GO:0140673">
    <property type="term" value="P:transcription elongation-coupled chromatin remodeling"/>
    <property type="evidence" value="ECO:0007669"/>
    <property type="project" value="InterPro"/>
</dbReference>
<evidence type="ECO:0000256" key="2">
    <source>
        <dbReference type="ARBA" id="ARBA00004584"/>
    </source>
</evidence>
<dbReference type="PIRSF" id="PIRSF025023">
    <property type="entry name" value="Spt4"/>
    <property type="match status" value="1"/>
</dbReference>
<evidence type="ECO:0000256" key="9">
    <source>
        <dbReference type="ARBA" id="ARBA00023242"/>
    </source>
</evidence>
<dbReference type="EMBL" id="JAYKXP010000013">
    <property type="protein sequence ID" value="KAK7051353.1"/>
    <property type="molecule type" value="Genomic_DNA"/>
</dbReference>
<evidence type="ECO:0000256" key="5">
    <source>
        <dbReference type="ARBA" id="ARBA00022723"/>
    </source>
</evidence>
<comment type="subcellular location">
    <subcellularLocation>
        <location evidence="2">Chromosome</location>
        <location evidence="2">Centromere</location>
    </subcellularLocation>
    <subcellularLocation>
        <location evidence="1 13">Nucleus</location>
    </subcellularLocation>
</comment>
<comment type="similarity">
    <text evidence="3 13">Belongs to the SPT4 family.</text>
</comment>
<accession>A0AAW0DJ66</accession>
<evidence type="ECO:0000256" key="3">
    <source>
        <dbReference type="ARBA" id="ARBA00010464"/>
    </source>
</evidence>
<dbReference type="PANTHER" id="PTHR12882">
    <property type="entry name" value="SUPPRESSOR OF TY 4"/>
    <property type="match status" value="1"/>
</dbReference>
<evidence type="ECO:0000313" key="16">
    <source>
        <dbReference type="Proteomes" id="UP001383192"/>
    </source>
</evidence>
<dbReference type="InterPro" id="IPR022800">
    <property type="entry name" value="Spt4/RpoE2_Znf"/>
</dbReference>
<dbReference type="FunFam" id="3.30.40.210:FF:000002">
    <property type="entry name" value="Transcription elongation factor SPT4 homolog"/>
    <property type="match status" value="1"/>
</dbReference>
<dbReference type="PANTHER" id="PTHR12882:SF1">
    <property type="entry name" value="TRANSCRIPTION ELONGATION FACTOR SPT4"/>
    <property type="match status" value="1"/>
</dbReference>
<comment type="caution">
    <text evidence="15">The sequence shown here is derived from an EMBL/GenBank/DDBJ whole genome shotgun (WGS) entry which is preliminary data.</text>
</comment>
<dbReference type="GO" id="GO:0006355">
    <property type="term" value="P:regulation of DNA-templated transcription"/>
    <property type="evidence" value="ECO:0007669"/>
    <property type="project" value="InterPro"/>
</dbReference>
<organism evidence="15 16">
    <name type="scientific">Paramarasmius palmivorus</name>
    <dbReference type="NCBI Taxonomy" id="297713"/>
    <lineage>
        <taxon>Eukaryota</taxon>
        <taxon>Fungi</taxon>
        <taxon>Dikarya</taxon>
        <taxon>Basidiomycota</taxon>
        <taxon>Agaricomycotina</taxon>
        <taxon>Agaricomycetes</taxon>
        <taxon>Agaricomycetidae</taxon>
        <taxon>Agaricales</taxon>
        <taxon>Marasmiineae</taxon>
        <taxon>Marasmiaceae</taxon>
        <taxon>Paramarasmius</taxon>
    </lineage>
</organism>
<dbReference type="Gene3D" id="3.30.40.210">
    <property type="match status" value="1"/>
</dbReference>
<evidence type="ECO:0000256" key="1">
    <source>
        <dbReference type="ARBA" id="ARBA00004123"/>
    </source>
</evidence>
<sequence>MLEEGTPTASIPAPKSRHLRACLLCSVIQTTQDFRLSGCPNCEEILQLKDSPDRIQSCTTVYFDGVIGIMDPENSWVAKWQRTSQYARGMYAVRVKGRIPEDVEAELDARGFKYRPRDQTALD</sequence>
<evidence type="ECO:0000256" key="7">
    <source>
        <dbReference type="ARBA" id="ARBA00022833"/>
    </source>
</evidence>
<dbReference type="InterPro" id="IPR009287">
    <property type="entry name" value="Spt4"/>
</dbReference>
<proteinExistence type="inferred from homology"/>
<dbReference type="GO" id="GO:0008270">
    <property type="term" value="F:zinc ion binding"/>
    <property type="evidence" value="ECO:0007669"/>
    <property type="project" value="UniProtKB-KW"/>
</dbReference>
<dbReference type="GO" id="GO:0000993">
    <property type="term" value="F:RNA polymerase II complex binding"/>
    <property type="evidence" value="ECO:0007669"/>
    <property type="project" value="TreeGrafter"/>
</dbReference>
<keyword evidence="7" id="KW-0862">Zinc</keyword>
<evidence type="ECO:0000256" key="13">
    <source>
        <dbReference type="PIRNR" id="PIRNR025023"/>
    </source>
</evidence>
<keyword evidence="10" id="KW-0137">Centromere</keyword>
<dbReference type="InterPro" id="IPR029040">
    <property type="entry name" value="RPABC4/Spt4"/>
</dbReference>
<dbReference type="SUPFAM" id="SSF63393">
    <property type="entry name" value="RNA polymerase subunits"/>
    <property type="match status" value="1"/>
</dbReference>
<keyword evidence="6" id="KW-0863">Zinc-finger</keyword>
<protein>
    <recommendedName>
        <fullName evidence="4 13">Transcription elongation factor SPT4</fullName>
    </recommendedName>
</protein>
<evidence type="ECO:0000313" key="15">
    <source>
        <dbReference type="EMBL" id="KAK7051353.1"/>
    </source>
</evidence>
<comment type="subunit">
    <text evidence="12">Component of the SPT4-SPT5 complex. Interacts with RNA polymerase II.</text>
</comment>
<evidence type="ECO:0000256" key="4">
    <source>
        <dbReference type="ARBA" id="ARBA00020182"/>
    </source>
</evidence>
<dbReference type="CDD" id="cd07973">
    <property type="entry name" value="Spt4"/>
    <property type="match status" value="1"/>
</dbReference>
<dbReference type="GO" id="GO:0032044">
    <property type="term" value="C:DSIF complex"/>
    <property type="evidence" value="ECO:0007669"/>
    <property type="project" value="TreeGrafter"/>
</dbReference>
<evidence type="ECO:0000256" key="12">
    <source>
        <dbReference type="ARBA" id="ARBA00025870"/>
    </source>
</evidence>
<keyword evidence="16" id="KW-1185">Reference proteome</keyword>
<evidence type="ECO:0000256" key="10">
    <source>
        <dbReference type="ARBA" id="ARBA00023328"/>
    </source>
</evidence>
<evidence type="ECO:0000256" key="11">
    <source>
        <dbReference type="ARBA" id="ARBA00024691"/>
    </source>
</evidence>
<keyword evidence="15" id="KW-0648">Protein biosynthesis</keyword>
<dbReference type="AlphaFoldDB" id="A0AAW0DJ66"/>
<evidence type="ECO:0000256" key="6">
    <source>
        <dbReference type="ARBA" id="ARBA00022771"/>
    </source>
</evidence>
<reference evidence="15 16" key="1">
    <citation type="submission" date="2024-01" db="EMBL/GenBank/DDBJ databases">
        <title>A draft genome for a cacao thread blight-causing isolate of Paramarasmius palmivorus.</title>
        <authorList>
            <person name="Baruah I.K."/>
            <person name="Bukari Y."/>
            <person name="Amoako-Attah I."/>
            <person name="Meinhardt L.W."/>
            <person name="Bailey B.A."/>
            <person name="Cohen S.P."/>
        </authorList>
    </citation>
    <scope>NUCLEOTIDE SEQUENCE [LARGE SCALE GENOMIC DNA]</scope>
    <source>
        <strain evidence="15 16">GH-12</strain>
    </source>
</reference>
<dbReference type="Proteomes" id="UP001383192">
    <property type="component" value="Unassembled WGS sequence"/>
</dbReference>
<dbReference type="Pfam" id="PF06093">
    <property type="entry name" value="Spt4"/>
    <property type="match status" value="1"/>
</dbReference>
<name>A0AAW0DJ66_9AGAR</name>
<dbReference type="InterPro" id="IPR038510">
    <property type="entry name" value="Spt4_sf"/>
</dbReference>
<evidence type="ECO:0000256" key="8">
    <source>
        <dbReference type="ARBA" id="ARBA00023163"/>
    </source>
</evidence>
<evidence type="ECO:0000259" key="14">
    <source>
        <dbReference type="SMART" id="SM01389"/>
    </source>
</evidence>
<keyword evidence="8 13" id="KW-0804">Transcription</keyword>
<gene>
    <name evidence="15" type="primary">SPT4</name>
    <name evidence="15" type="ORF">VNI00_004853</name>
</gene>
<dbReference type="SMART" id="SM01389">
    <property type="entry name" value="Spt4"/>
    <property type="match status" value="1"/>
</dbReference>
<keyword evidence="15" id="KW-0251">Elongation factor</keyword>
<comment type="function">
    <text evidence="11 13">The SPT4-SPT5 complex mediates both activation and inhibition of transcription elongation, and plays a role in pre-mRNA processing. This complex seems to be important for the stability of the RNA polymerase II elongation machinery on the chromatin template but not for the inherent ability of this machinery to translocate down the gene.</text>
</comment>
<feature type="domain" description="Spt4/RpoE2 zinc finger" evidence="14">
    <location>
        <begin position="19"/>
        <end position="96"/>
    </location>
</feature>
<dbReference type="GO" id="GO:0000775">
    <property type="term" value="C:chromosome, centromeric region"/>
    <property type="evidence" value="ECO:0007669"/>
    <property type="project" value="UniProtKB-SubCell"/>
</dbReference>
<keyword evidence="5" id="KW-0479">Metal-binding</keyword>